<feature type="transmembrane region" description="Helical" evidence="1">
    <location>
        <begin position="38"/>
        <end position="65"/>
    </location>
</feature>
<feature type="compositionally biased region" description="Basic and acidic residues" evidence="2">
    <location>
        <begin position="305"/>
        <end position="321"/>
    </location>
</feature>
<reference evidence="3" key="1">
    <citation type="journal article" date="2020" name="Stud. Mycol.">
        <title>101 Dothideomycetes genomes: a test case for predicting lifestyles and emergence of pathogens.</title>
        <authorList>
            <person name="Haridas S."/>
            <person name="Albert R."/>
            <person name="Binder M."/>
            <person name="Bloem J."/>
            <person name="Labutti K."/>
            <person name="Salamov A."/>
            <person name="Andreopoulos B."/>
            <person name="Baker S."/>
            <person name="Barry K."/>
            <person name="Bills G."/>
            <person name="Bluhm B."/>
            <person name="Cannon C."/>
            <person name="Castanera R."/>
            <person name="Culley D."/>
            <person name="Daum C."/>
            <person name="Ezra D."/>
            <person name="Gonzalez J."/>
            <person name="Henrissat B."/>
            <person name="Kuo A."/>
            <person name="Liang C."/>
            <person name="Lipzen A."/>
            <person name="Lutzoni F."/>
            <person name="Magnuson J."/>
            <person name="Mondo S."/>
            <person name="Nolan M."/>
            <person name="Ohm R."/>
            <person name="Pangilinan J."/>
            <person name="Park H.-J."/>
            <person name="Ramirez L."/>
            <person name="Alfaro M."/>
            <person name="Sun H."/>
            <person name="Tritt A."/>
            <person name="Yoshinaga Y."/>
            <person name="Zwiers L.-H."/>
            <person name="Turgeon B."/>
            <person name="Goodwin S."/>
            <person name="Spatafora J."/>
            <person name="Crous P."/>
            <person name="Grigoriev I."/>
        </authorList>
    </citation>
    <scope>NUCLEOTIDE SEQUENCE</scope>
    <source>
        <strain evidence="3">CBS 262.69</strain>
    </source>
</reference>
<dbReference type="PANTHER" id="PTHR12300">
    <property type="entry name" value="HVA22-LIKE PROTEINS"/>
    <property type="match status" value="1"/>
</dbReference>
<dbReference type="Proteomes" id="UP000799640">
    <property type="component" value="Unassembled WGS sequence"/>
</dbReference>
<accession>A0A6G1HJJ5</accession>
<dbReference type="AlphaFoldDB" id="A0A6G1HJJ5"/>
<evidence type="ECO:0000256" key="1">
    <source>
        <dbReference type="RuleBase" id="RU362006"/>
    </source>
</evidence>
<comment type="similarity">
    <text evidence="1">Belongs to the DP1 family.</text>
</comment>
<organism evidence="3 4">
    <name type="scientific">Trichodelitschia bisporula</name>
    <dbReference type="NCBI Taxonomy" id="703511"/>
    <lineage>
        <taxon>Eukaryota</taxon>
        <taxon>Fungi</taxon>
        <taxon>Dikarya</taxon>
        <taxon>Ascomycota</taxon>
        <taxon>Pezizomycotina</taxon>
        <taxon>Dothideomycetes</taxon>
        <taxon>Dothideomycetes incertae sedis</taxon>
        <taxon>Phaeotrichales</taxon>
        <taxon>Phaeotrichaceae</taxon>
        <taxon>Trichodelitschia</taxon>
    </lineage>
</organism>
<evidence type="ECO:0000256" key="2">
    <source>
        <dbReference type="SAM" id="MobiDB-lite"/>
    </source>
</evidence>
<comment type="subcellular location">
    <subcellularLocation>
        <location evidence="1">Membrane</location>
        <topology evidence="1">Multi-pass membrane protein</topology>
    </subcellularLocation>
</comment>
<name>A0A6G1HJJ5_9PEZI</name>
<keyword evidence="1" id="KW-1133">Transmembrane helix</keyword>
<feature type="region of interest" description="Disordered" evidence="2">
    <location>
        <begin position="247"/>
        <end position="272"/>
    </location>
</feature>
<keyword evidence="1" id="KW-0472">Membrane</keyword>
<gene>
    <name evidence="3" type="ORF">EJ06DRAFT_245976</name>
</gene>
<evidence type="ECO:0000313" key="3">
    <source>
        <dbReference type="EMBL" id="KAF2396162.1"/>
    </source>
</evidence>
<dbReference type="EMBL" id="ML996708">
    <property type="protein sequence ID" value="KAF2396162.1"/>
    <property type="molecule type" value="Genomic_DNA"/>
</dbReference>
<feature type="transmembrane region" description="Helical" evidence="1">
    <location>
        <begin position="7"/>
        <end position="26"/>
    </location>
</feature>
<dbReference type="PANTHER" id="PTHR12300:SF177">
    <property type="entry name" value="PROTEIN YOP1"/>
    <property type="match status" value="1"/>
</dbReference>
<keyword evidence="1" id="KW-0812">Transmembrane</keyword>
<dbReference type="Pfam" id="PF03134">
    <property type="entry name" value="TB2_DP1_HVA22"/>
    <property type="match status" value="1"/>
</dbReference>
<dbReference type="InterPro" id="IPR004345">
    <property type="entry name" value="TB2_DP1_HVA22"/>
</dbReference>
<feature type="region of interest" description="Disordered" evidence="2">
    <location>
        <begin position="298"/>
        <end position="329"/>
    </location>
</feature>
<protein>
    <recommendedName>
        <fullName evidence="1">Protein YOP1</fullName>
    </recommendedName>
</protein>
<sequence length="329" mass="35314">MLDFIPNTITTITSILFPVFASYKALRTSDPAALTPWLMYWPILSLLLVLESTFAFLLVWVPFYAWARLGLRLYLVAPGSQGASKIYQEHLSPFLAEHERDIEDFISTAHDRARAAGLTYIRKALDWVKVNVLGLDAQPPPSPPRQGSTYAQQLFARFSLPTARPGGDAVPATGGVDWYTLLASAAQMVGSAGGASSDAREAAAAEAMSASGALVPPGMDGEERLGYIAAQRERLRVLLQAFDREAGSLDGGSKTAPRGSDEGGLAKSRSEADFDKIEHAEVGERKVLRAQSSGWMPWRWAGGEVEDKGKASGGEGEDKGKSSGVDLGQ</sequence>
<dbReference type="GO" id="GO:0016020">
    <property type="term" value="C:membrane"/>
    <property type="evidence" value="ECO:0007669"/>
    <property type="project" value="UniProtKB-SubCell"/>
</dbReference>
<proteinExistence type="inferred from homology"/>
<keyword evidence="4" id="KW-1185">Reference proteome</keyword>
<comment type="caution">
    <text evidence="1">Lacks conserved residue(s) required for the propagation of feature annotation.</text>
</comment>
<evidence type="ECO:0000313" key="4">
    <source>
        <dbReference type="Proteomes" id="UP000799640"/>
    </source>
</evidence>
<dbReference type="OrthoDB" id="434647at2759"/>